<reference evidence="4" key="2">
    <citation type="submission" date="2020-08" db="EMBL/GenBank/DDBJ databases">
        <authorList>
            <person name="Chen M."/>
            <person name="Teng W."/>
            <person name="Zhao L."/>
            <person name="Hu C."/>
            <person name="Zhou Y."/>
            <person name="Han B."/>
            <person name="Song L."/>
            <person name="Shu W."/>
        </authorList>
    </citation>
    <scope>NUCLEOTIDE SEQUENCE</scope>
    <source>
        <strain evidence="4">FACHB-1277</strain>
    </source>
</reference>
<evidence type="ECO:0000256" key="3">
    <source>
        <dbReference type="SAM" id="Phobius"/>
    </source>
</evidence>
<evidence type="ECO:0000256" key="2">
    <source>
        <dbReference type="SAM" id="MobiDB-lite"/>
    </source>
</evidence>
<evidence type="ECO:0000256" key="1">
    <source>
        <dbReference type="SAM" id="Coils"/>
    </source>
</evidence>
<dbReference type="EMBL" id="JACJPY010000001">
    <property type="protein sequence ID" value="MBD2148654.1"/>
    <property type="molecule type" value="Genomic_DNA"/>
</dbReference>
<dbReference type="Proteomes" id="UP000631421">
    <property type="component" value="Unassembled WGS sequence"/>
</dbReference>
<proteinExistence type="predicted"/>
<feature type="compositionally biased region" description="Polar residues" evidence="2">
    <location>
        <begin position="504"/>
        <end position="513"/>
    </location>
</feature>
<keyword evidence="1" id="KW-0175">Coiled coil</keyword>
<dbReference type="RefSeq" id="WP_190348990.1">
    <property type="nucleotide sequence ID" value="NZ_JACJPY010000001.1"/>
</dbReference>
<sequence>MNFIPAIVIAVDPYSTRLLAAVRNKLQQRYPQIAALVQFRALVASEGKLSEDLDAYACQDFDLISDRLNKSLAGSELMASLEQSSIALLRSGSDPNVLSAAEQAGINVSPKRRIYCFATTAYPTCRDTLPVYADLLRFLLNRLFAGQSNSLELVALLPSLFENETEQACADTYGFFKVIDHHLSESRRLNNPMRFDNHWLIDRTNSERIQMPSFQNGLDAYSEIISTFLIREPDALGIAVGDTVINEKVAAFSSFGCSEVIFPVNEIIRRLYLTLSRDILDTAFLAEFEKTRENYRRLLLDTKAFVLQQSFSEAFDEIEQPRGKRIWQDFSPTISEPSLGLTQNFVDNLKNQKQIFRDQRLLGFKRVAEESSSLAKTKINQLLENSVTQQSDSIDSGLDRVSQFLKLLVDFSITGNTDILGEEPQNLIVNKRKLSLSLDSNLGITISREESEKCLQRIAELRVELAALEDAEKNLLFIDPTAKSITENWQSQNDFGEIPDPEINQANDQEGNEQQEVPDISLSQKILLKRAEFLEIWQKLQIAIRSEDYAAERNRQNAIADKEEKLRQEIDRAEKDLYTKEKDWERCRDRLDDALERKRTFLMLYLVFYLGGIVLVTGLLAITAAIFGFLGAIGGLIWLISGIALAVWLVAFIKNLIAVSEEVKQATTQLKNSQRSFKAAATTLRRNHNEQLKFEFDLYLQRIRADVADTAIASAQRLEASLTRTLDWLHQLRYHFEQKIQSIDIPESVIRSSIISIQDIDSVYTSLFPDINRTASLFTENEIQRSQVLAITRNLFEVKIEAYTKEKFEHLSRYSLMDVLNGNSEFPLSNNSDVILKKFYRVSQPLVQLFHTSMDSIATNAQDLTLWRNNDGSDEILNSLRQLRQNITVYESDDRHSLTLLGRQMGFPLYFLSSIEFYRLCYDKVGDRIDIENRSLDDIMPTQEFHEAWEILLLAIALKVVTYDKKQYLFNNKMLGTTRRAIAEILTREYAQQQIYDQLMEFTENARLCSDAETIYESLAKLEQRQDWEVLESSERNLIDNMLCEYNPLNNPLN</sequence>
<feature type="region of interest" description="Disordered" evidence="2">
    <location>
        <begin position="492"/>
        <end position="513"/>
    </location>
</feature>
<feature type="transmembrane region" description="Helical" evidence="3">
    <location>
        <begin position="606"/>
        <end position="630"/>
    </location>
</feature>
<name>A0A926Z6F1_9CYAN</name>
<reference evidence="4" key="1">
    <citation type="journal article" date="2015" name="ISME J.">
        <title>Draft Genome Sequence of Streptomyces incarnatus NRRL8089, which Produces the Nucleoside Antibiotic Sinefungin.</title>
        <authorList>
            <person name="Oshima K."/>
            <person name="Hattori M."/>
            <person name="Shimizu H."/>
            <person name="Fukuda K."/>
            <person name="Nemoto M."/>
            <person name="Inagaki K."/>
            <person name="Tamura T."/>
        </authorList>
    </citation>
    <scope>NUCLEOTIDE SEQUENCE</scope>
    <source>
        <strain evidence="4">FACHB-1277</strain>
    </source>
</reference>
<gene>
    <name evidence="4" type="ORF">H6F44_00710</name>
</gene>
<dbReference type="AlphaFoldDB" id="A0A926Z6F1"/>
<organism evidence="4 5">
    <name type="scientific">Pseudanabaena cinerea FACHB-1277</name>
    <dbReference type="NCBI Taxonomy" id="2949581"/>
    <lineage>
        <taxon>Bacteria</taxon>
        <taxon>Bacillati</taxon>
        <taxon>Cyanobacteriota</taxon>
        <taxon>Cyanophyceae</taxon>
        <taxon>Pseudanabaenales</taxon>
        <taxon>Pseudanabaenaceae</taxon>
        <taxon>Pseudanabaena</taxon>
        <taxon>Pseudanabaena cinerea</taxon>
    </lineage>
</organism>
<keyword evidence="5" id="KW-1185">Reference proteome</keyword>
<feature type="coiled-coil region" evidence="1">
    <location>
        <begin position="556"/>
        <end position="583"/>
    </location>
</feature>
<keyword evidence="3" id="KW-0472">Membrane</keyword>
<comment type="caution">
    <text evidence="4">The sequence shown here is derived from an EMBL/GenBank/DDBJ whole genome shotgun (WGS) entry which is preliminary data.</text>
</comment>
<keyword evidence="3" id="KW-0812">Transmembrane</keyword>
<evidence type="ECO:0000313" key="5">
    <source>
        <dbReference type="Proteomes" id="UP000631421"/>
    </source>
</evidence>
<evidence type="ECO:0000313" key="4">
    <source>
        <dbReference type="EMBL" id="MBD2148654.1"/>
    </source>
</evidence>
<keyword evidence="3" id="KW-1133">Transmembrane helix</keyword>
<protein>
    <submittedName>
        <fullName evidence="4">Uncharacterized protein</fullName>
    </submittedName>
</protein>
<accession>A0A926Z6F1</accession>
<feature type="transmembrane region" description="Helical" evidence="3">
    <location>
        <begin position="636"/>
        <end position="657"/>
    </location>
</feature>